<feature type="transmembrane region" description="Helical" evidence="1">
    <location>
        <begin position="181"/>
        <end position="202"/>
    </location>
</feature>
<keyword evidence="1" id="KW-0472">Membrane</keyword>
<feature type="transmembrane region" description="Helical" evidence="1">
    <location>
        <begin position="28"/>
        <end position="54"/>
    </location>
</feature>
<evidence type="ECO:0000313" key="3">
    <source>
        <dbReference type="Proteomes" id="UP000276133"/>
    </source>
</evidence>
<dbReference type="EMBL" id="REGN01001235">
    <property type="protein sequence ID" value="RNA36112.1"/>
    <property type="molecule type" value="Genomic_DNA"/>
</dbReference>
<comment type="caution">
    <text evidence="2">The sequence shown here is derived from an EMBL/GenBank/DDBJ whole genome shotgun (WGS) entry which is preliminary data.</text>
</comment>
<protein>
    <submittedName>
        <fullName evidence="2">Uncharacterized protein</fullName>
    </submittedName>
</protein>
<name>A0A3M7SK58_BRAPC</name>
<gene>
    <name evidence="2" type="ORF">BpHYR1_011332</name>
</gene>
<organism evidence="2 3">
    <name type="scientific">Brachionus plicatilis</name>
    <name type="common">Marine rotifer</name>
    <name type="synonym">Brachionus muelleri</name>
    <dbReference type="NCBI Taxonomy" id="10195"/>
    <lineage>
        <taxon>Eukaryota</taxon>
        <taxon>Metazoa</taxon>
        <taxon>Spiralia</taxon>
        <taxon>Gnathifera</taxon>
        <taxon>Rotifera</taxon>
        <taxon>Eurotatoria</taxon>
        <taxon>Monogononta</taxon>
        <taxon>Pseudotrocha</taxon>
        <taxon>Ploima</taxon>
        <taxon>Brachionidae</taxon>
        <taxon>Brachionus</taxon>
    </lineage>
</organism>
<keyword evidence="1" id="KW-1133">Transmembrane helix</keyword>
<keyword evidence="3" id="KW-1185">Reference proteome</keyword>
<evidence type="ECO:0000313" key="2">
    <source>
        <dbReference type="EMBL" id="RNA36112.1"/>
    </source>
</evidence>
<sequence length="226" mass="25171">MAQCSWWTVQPKISSSCSIPSFVVRGLLLSFCHCALCFGGCFGGCFGVFGYFLLVGLGHIAKGLWAFGVQVHVACRVDHFVRVGDELVVAFFDQFAQLFDHEGLVIHDVTNCVRNVHNHLGEVDPGEFGVATQMHIVGLVEQVVARKVHAQLEQRVRLGVYPFFEHVTMGRVQSRRRPGRLFRAHFPTVVLVCIHTAVQGFIARRVLVDGRVFGLITRSEIPANKK</sequence>
<dbReference type="Proteomes" id="UP000276133">
    <property type="component" value="Unassembled WGS sequence"/>
</dbReference>
<dbReference type="AlphaFoldDB" id="A0A3M7SK58"/>
<evidence type="ECO:0000256" key="1">
    <source>
        <dbReference type="SAM" id="Phobius"/>
    </source>
</evidence>
<keyword evidence="1" id="KW-0812">Transmembrane</keyword>
<accession>A0A3M7SK58</accession>
<proteinExistence type="predicted"/>
<reference evidence="2 3" key="1">
    <citation type="journal article" date="2018" name="Sci. Rep.">
        <title>Genomic signatures of local adaptation to the degree of environmental predictability in rotifers.</title>
        <authorList>
            <person name="Franch-Gras L."/>
            <person name="Hahn C."/>
            <person name="Garcia-Roger E.M."/>
            <person name="Carmona M.J."/>
            <person name="Serra M."/>
            <person name="Gomez A."/>
        </authorList>
    </citation>
    <scope>NUCLEOTIDE SEQUENCE [LARGE SCALE GENOMIC DNA]</scope>
    <source>
        <strain evidence="2">HYR1</strain>
    </source>
</reference>